<keyword evidence="1" id="KW-0862">Zinc</keyword>
<keyword evidence="1" id="KW-0479">Metal-binding</keyword>
<dbReference type="InterPro" id="IPR035979">
    <property type="entry name" value="RBD_domain_sf"/>
</dbReference>
<dbReference type="GeneID" id="110420735"/>
<dbReference type="GO" id="GO:0008270">
    <property type="term" value="F:zinc ion binding"/>
    <property type="evidence" value="ECO:0007669"/>
    <property type="project" value="UniProtKB-KW"/>
</dbReference>
<evidence type="ECO:0000256" key="1">
    <source>
        <dbReference type="PROSITE-ProRule" id="PRU00047"/>
    </source>
</evidence>
<feature type="compositionally biased region" description="Low complexity" evidence="3">
    <location>
        <begin position="387"/>
        <end position="416"/>
    </location>
</feature>
<dbReference type="SUPFAM" id="SSF54928">
    <property type="entry name" value="RNA-binding domain, RBD"/>
    <property type="match status" value="1"/>
</dbReference>
<evidence type="ECO:0000259" key="5">
    <source>
        <dbReference type="PROSITE" id="PS50158"/>
    </source>
</evidence>
<accession>A0A6J1ASC0</accession>
<evidence type="ECO:0000256" key="3">
    <source>
        <dbReference type="SAM" id="MobiDB-lite"/>
    </source>
</evidence>
<dbReference type="PANTHER" id="PTHR48038:SF2">
    <property type="entry name" value="OS02G0536400 PROTEIN"/>
    <property type="match status" value="1"/>
</dbReference>
<name>A0A6J1ASC0_9ROSI</name>
<dbReference type="Gene3D" id="3.30.70.330">
    <property type="match status" value="1"/>
</dbReference>
<evidence type="ECO:0000259" key="4">
    <source>
        <dbReference type="PROSITE" id="PS50102"/>
    </source>
</evidence>
<dbReference type="InterPro" id="IPR000504">
    <property type="entry name" value="RRM_dom"/>
</dbReference>
<organism evidence="6 7">
    <name type="scientific">Herrania umbratica</name>
    <dbReference type="NCBI Taxonomy" id="108875"/>
    <lineage>
        <taxon>Eukaryota</taxon>
        <taxon>Viridiplantae</taxon>
        <taxon>Streptophyta</taxon>
        <taxon>Embryophyta</taxon>
        <taxon>Tracheophyta</taxon>
        <taxon>Spermatophyta</taxon>
        <taxon>Magnoliopsida</taxon>
        <taxon>eudicotyledons</taxon>
        <taxon>Gunneridae</taxon>
        <taxon>Pentapetalae</taxon>
        <taxon>rosids</taxon>
        <taxon>malvids</taxon>
        <taxon>Malvales</taxon>
        <taxon>Malvaceae</taxon>
        <taxon>Byttnerioideae</taxon>
        <taxon>Herrania</taxon>
    </lineage>
</organism>
<dbReference type="InterPro" id="IPR036875">
    <property type="entry name" value="Znf_CCHC_sf"/>
</dbReference>
<dbReference type="GO" id="GO:0003723">
    <property type="term" value="F:RNA binding"/>
    <property type="evidence" value="ECO:0007669"/>
    <property type="project" value="UniProtKB-UniRule"/>
</dbReference>
<dbReference type="AlphaFoldDB" id="A0A6J1ASC0"/>
<keyword evidence="6" id="KW-1185">Reference proteome</keyword>
<evidence type="ECO:0000256" key="2">
    <source>
        <dbReference type="PROSITE-ProRule" id="PRU00176"/>
    </source>
</evidence>
<dbReference type="PANTHER" id="PTHR48038">
    <property type="entry name" value="RIBONUCLEOPROTEIN RB97D"/>
    <property type="match status" value="1"/>
</dbReference>
<keyword evidence="2" id="KW-0694">RNA-binding</keyword>
<dbReference type="PROSITE" id="PS50158">
    <property type="entry name" value="ZF_CCHC"/>
    <property type="match status" value="1"/>
</dbReference>
<dbReference type="RefSeq" id="XP_021289781.1">
    <property type="nucleotide sequence ID" value="XM_021434106.1"/>
</dbReference>
<dbReference type="SMART" id="SM00360">
    <property type="entry name" value="RRM"/>
    <property type="match status" value="1"/>
</dbReference>
<feature type="non-terminal residue" evidence="7">
    <location>
        <position position="578"/>
    </location>
</feature>
<dbReference type="OrthoDB" id="5970at2759"/>
<feature type="region of interest" description="Disordered" evidence="3">
    <location>
        <begin position="509"/>
        <end position="540"/>
    </location>
</feature>
<feature type="compositionally biased region" description="Basic residues" evidence="3">
    <location>
        <begin position="341"/>
        <end position="357"/>
    </location>
</feature>
<evidence type="ECO:0000313" key="6">
    <source>
        <dbReference type="Proteomes" id="UP000504621"/>
    </source>
</evidence>
<dbReference type="SUPFAM" id="SSF57756">
    <property type="entry name" value="Retrovirus zinc finger-like domains"/>
    <property type="match status" value="1"/>
</dbReference>
<protein>
    <submittedName>
        <fullName evidence="7">Serine/arginine-rich splicing factor 6-like</fullName>
    </submittedName>
</protein>
<dbReference type="Proteomes" id="UP000504621">
    <property type="component" value="Unplaced"/>
</dbReference>
<dbReference type="PROSITE" id="PS50102">
    <property type="entry name" value="RRM"/>
    <property type="match status" value="1"/>
</dbReference>
<feature type="compositionally biased region" description="Basic and acidic residues" evidence="3">
    <location>
        <begin position="328"/>
        <end position="340"/>
    </location>
</feature>
<keyword evidence="1" id="KW-0863">Zinc-finger</keyword>
<feature type="domain" description="RRM" evidence="4">
    <location>
        <begin position="1"/>
        <end position="70"/>
    </location>
</feature>
<dbReference type="Pfam" id="PF00098">
    <property type="entry name" value="zf-CCHC"/>
    <property type="match status" value="1"/>
</dbReference>
<proteinExistence type="predicted"/>
<feature type="domain" description="CCHC-type" evidence="5">
    <location>
        <begin position="250"/>
        <end position="264"/>
    </location>
</feature>
<feature type="region of interest" description="Disordered" evidence="3">
    <location>
        <begin position="281"/>
        <end position="468"/>
    </location>
</feature>
<sequence>MSLYIGHLSSRTRRDELERAFRRFGRCNVQLKDGFGFVVYDYPSNAEEALRALQGRNICGEPLTLTWSNKQPRPLKKFARADQSYDQEPLKVRSSARGRDYGNRKLDLNVQHDYKMSIEQPESHGVRLNSADLLNVEIDYHEDHVKEYTREDNHDYGEDLLNQGGQVELNLMDGNRWDGKCHELSDGNDVEHEMEFNRYIGYDKKDDENNRIVYSSGSPAAQSPPKKIVTELISEGTLNQLNDSKAQQACYSCGALGHRKRNCPCDNTSGRYFSRFDHRHNDEIGSSSRAKLQQDKDPLTTKRSKDRKASGSGKWGRLIENGSSPFAKETDRAWEKDYRGTKRSRRRGGTPKRRSEKKARPISSPLHPGYNASRSRSKSKSLEHVLRSISQSRSRSVSSRACLSSSNLRSTPVSHYSRSRSSKSNLRSSSPTSLSLSVSLGRPSSSLPNKGQLNLKGTLDNSTTPESKEIMVVGEPGKGDVELENEKLENRVGPVNVENAGLSAKVENEVEKDQGMQIGNSDDHMKPRSGPQVKIPSTSISEKGALAAGILSSESLGEIKGGEDFDTLTTEDVMVPPI</sequence>
<gene>
    <name evidence="7" type="primary">LOC110420735</name>
</gene>
<evidence type="ECO:0000313" key="7">
    <source>
        <dbReference type="RefSeq" id="XP_021289781.1"/>
    </source>
</evidence>
<dbReference type="Pfam" id="PF00076">
    <property type="entry name" value="RRM_1"/>
    <property type="match status" value="1"/>
</dbReference>
<reference evidence="7" key="1">
    <citation type="submission" date="2025-08" db="UniProtKB">
        <authorList>
            <consortium name="RefSeq"/>
        </authorList>
    </citation>
    <scope>IDENTIFICATION</scope>
    <source>
        <tissue evidence="7">Leaf</tissue>
    </source>
</reference>
<feature type="compositionally biased region" description="Low complexity" evidence="3">
    <location>
        <begin position="422"/>
        <end position="447"/>
    </location>
</feature>
<dbReference type="InterPro" id="IPR001878">
    <property type="entry name" value="Znf_CCHC"/>
</dbReference>
<dbReference type="InterPro" id="IPR012677">
    <property type="entry name" value="Nucleotide-bd_a/b_plait_sf"/>
</dbReference>